<sequence length="159" mass="16621">MGQATSQQLLMLDAAPSGSATPFFIHVKAANYSDNVIVGQDKTNIALIGDGMGITILSANTSASMGLGTNDTATLGVYGDGFIGMNMTIRNSAGAGAGQAAALTRGASFVTFYQCRFEGFQDTVFSKYGVQFFKECEVSGTIDFIFGDGQAYFQQSVLG</sequence>
<dbReference type="PANTHER" id="PTHR31707">
    <property type="entry name" value="PECTINESTERASE"/>
    <property type="match status" value="1"/>
</dbReference>
<evidence type="ECO:0000313" key="10">
    <source>
        <dbReference type="Proteomes" id="UP000790787"/>
    </source>
</evidence>
<evidence type="ECO:0000256" key="8">
    <source>
        <dbReference type="ARBA" id="ARBA00047928"/>
    </source>
</evidence>
<evidence type="ECO:0000313" key="11">
    <source>
        <dbReference type="RefSeq" id="XP_016501891.2"/>
    </source>
</evidence>
<dbReference type="Proteomes" id="UP000790787">
    <property type="component" value="Chromosome 17"/>
</dbReference>
<dbReference type="GeneID" id="107820177"/>
<name>A0A1S4CLG8_TOBAC</name>
<dbReference type="SUPFAM" id="SSF51126">
    <property type="entry name" value="Pectin lyase-like"/>
    <property type="match status" value="1"/>
</dbReference>
<evidence type="ECO:0000256" key="6">
    <source>
        <dbReference type="ARBA" id="ARBA00023085"/>
    </source>
</evidence>
<dbReference type="UniPathway" id="UPA00545">
    <property type="reaction ID" value="UER00823"/>
</dbReference>
<keyword evidence="7" id="KW-0961">Cell wall biogenesis/degradation</keyword>
<dbReference type="RefSeq" id="XP_016501891.1">
    <property type="nucleotide sequence ID" value="XM_016646405.1"/>
</dbReference>
<comment type="catalytic activity">
    <reaction evidence="8 9">
        <text>[(1-&gt;4)-alpha-D-galacturonosyl methyl ester](n) + n H2O = [(1-&gt;4)-alpha-D-galacturonosyl](n) + n methanol + n H(+)</text>
        <dbReference type="Rhea" id="RHEA:22380"/>
        <dbReference type="Rhea" id="RHEA-COMP:14570"/>
        <dbReference type="Rhea" id="RHEA-COMP:14573"/>
        <dbReference type="ChEBI" id="CHEBI:15377"/>
        <dbReference type="ChEBI" id="CHEBI:15378"/>
        <dbReference type="ChEBI" id="CHEBI:17790"/>
        <dbReference type="ChEBI" id="CHEBI:140522"/>
        <dbReference type="ChEBI" id="CHEBI:140523"/>
        <dbReference type="EC" id="3.1.1.11"/>
    </reaction>
</comment>
<accession>A0A1S4CLG8</accession>
<dbReference type="GO" id="GO:0045490">
    <property type="term" value="P:pectin catabolic process"/>
    <property type="evidence" value="ECO:0007669"/>
    <property type="project" value="UniProtKB-UniRule"/>
</dbReference>
<comment type="subcellular location">
    <subcellularLocation>
        <location evidence="1">Secreted</location>
    </subcellularLocation>
</comment>
<dbReference type="RefSeq" id="XP_016501891.2">
    <property type="nucleotide sequence ID" value="XM_016646405.2"/>
</dbReference>
<dbReference type="GO" id="GO:0030599">
    <property type="term" value="F:pectinesterase activity"/>
    <property type="evidence" value="ECO:0000318"/>
    <property type="project" value="GO_Central"/>
</dbReference>
<dbReference type="GO" id="GO:0046910">
    <property type="term" value="F:pectinesterase inhibitor activity"/>
    <property type="evidence" value="ECO:0000318"/>
    <property type="project" value="GO_Central"/>
</dbReference>
<keyword evidence="4" id="KW-0964">Secreted</keyword>
<evidence type="ECO:0000256" key="4">
    <source>
        <dbReference type="ARBA" id="ARBA00022525"/>
    </source>
</evidence>
<evidence type="ECO:0000256" key="7">
    <source>
        <dbReference type="ARBA" id="ARBA00023316"/>
    </source>
</evidence>
<protein>
    <recommendedName>
        <fullName evidence="3 9">Pectinesterase</fullName>
        <ecNumber evidence="3 9">3.1.1.11</ecNumber>
    </recommendedName>
</protein>
<dbReference type="GO" id="GO:0005576">
    <property type="term" value="C:extracellular region"/>
    <property type="evidence" value="ECO:0007669"/>
    <property type="project" value="UniProtKB-SubCell"/>
</dbReference>
<evidence type="ECO:0000256" key="9">
    <source>
        <dbReference type="RuleBase" id="RU000589"/>
    </source>
</evidence>
<keyword evidence="5 9" id="KW-0378">Hydrolase</keyword>
<dbReference type="SMR" id="A0A1S4CLG8"/>
<evidence type="ECO:0000256" key="2">
    <source>
        <dbReference type="ARBA" id="ARBA00005184"/>
    </source>
</evidence>
<dbReference type="InterPro" id="IPR011050">
    <property type="entry name" value="Pectin_lyase_fold/virulence"/>
</dbReference>
<dbReference type="Pfam" id="PF01095">
    <property type="entry name" value="Pectinesterase"/>
    <property type="match status" value="1"/>
</dbReference>
<comment type="pathway">
    <text evidence="2 9">Glycan metabolism; pectin degradation; 2-dehydro-3-deoxy-D-gluconate from pectin: step 1/5.</text>
</comment>
<dbReference type="PROSITE" id="PS00503">
    <property type="entry name" value="PECTINESTERASE_2"/>
    <property type="match status" value="1"/>
</dbReference>
<dbReference type="EC" id="3.1.1.11" evidence="3 9"/>
<dbReference type="PaxDb" id="4097-A0A1S4CLG8"/>
<dbReference type="InterPro" id="IPR000070">
    <property type="entry name" value="Pectinesterase_cat"/>
</dbReference>
<reference evidence="11" key="2">
    <citation type="submission" date="2025-08" db="UniProtKB">
        <authorList>
            <consortium name="RefSeq"/>
        </authorList>
    </citation>
    <scope>IDENTIFICATION</scope>
    <source>
        <tissue evidence="11">Leaf</tissue>
    </source>
</reference>
<reference evidence="10" key="1">
    <citation type="journal article" date="2014" name="Nat. Commun.">
        <title>The tobacco genome sequence and its comparison with those of tomato and potato.</title>
        <authorList>
            <person name="Sierro N."/>
            <person name="Battey J.N."/>
            <person name="Ouadi S."/>
            <person name="Bakaher N."/>
            <person name="Bovet L."/>
            <person name="Willig A."/>
            <person name="Goepfert S."/>
            <person name="Peitsch M.C."/>
            <person name="Ivanov N.V."/>
        </authorList>
    </citation>
    <scope>NUCLEOTIDE SEQUENCE [LARGE SCALE GENOMIC DNA]</scope>
</reference>
<dbReference type="OrthoDB" id="10382830at2759"/>
<dbReference type="STRING" id="4097.A0A1S4CLG8"/>
<dbReference type="GO" id="GO:0042545">
    <property type="term" value="P:cell wall modification"/>
    <property type="evidence" value="ECO:0007669"/>
    <property type="project" value="UniProtKB-UniRule"/>
</dbReference>
<evidence type="ECO:0000256" key="1">
    <source>
        <dbReference type="ARBA" id="ARBA00004613"/>
    </source>
</evidence>
<evidence type="ECO:0000256" key="3">
    <source>
        <dbReference type="ARBA" id="ARBA00013229"/>
    </source>
</evidence>
<dbReference type="Gene3D" id="2.160.20.10">
    <property type="entry name" value="Single-stranded right-handed beta-helix, Pectin lyase-like"/>
    <property type="match status" value="1"/>
</dbReference>
<keyword evidence="6 9" id="KW-0063">Aspartyl esterase</keyword>
<dbReference type="InterPro" id="IPR033131">
    <property type="entry name" value="Pectinesterase_Asp_AS"/>
</dbReference>
<dbReference type="InterPro" id="IPR012334">
    <property type="entry name" value="Pectin_lyas_fold"/>
</dbReference>
<proteinExistence type="predicted"/>
<dbReference type="AlphaFoldDB" id="A0A1S4CLG8"/>
<organism evidence="10 11">
    <name type="scientific">Nicotiana tabacum</name>
    <name type="common">Common tobacco</name>
    <dbReference type="NCBI Taxonomy" id="4097"/>
    <lineage>
        <taxon>Eukaryota</taxon>
        <taxon>Viridiplantae</taxon>
        <taxon>Streptophyta</taxon>
        <taxon>Embryophyta</taxon>
        <taxon>Tracheophyta</taxon>
        <taxon>Spermatophyta</taxon>
        <taxon>Magnoliopsida</taxon>
        <taxon>eudicotyledons</taxon>
        <taxon>Gunneridae</taxon>
        <taxon>Pentapetalae</taxon>
        <taxon>asterids</taxon>
        <taxon>lamiids</taxon>
        <taxon>Solanales</taxon>
        <taxon>Solanaceae</taxon>
        <taxon>Nicotianoideae</taxon>
        <taxon>Nicotianeae</taxon>
        <taxon>Nicotiana</taxon>
    </lineage>
</organism>
<evidence type="ECO:0000256" key="5">
    <source>
        <dbReference type="ARBA" id="ARBA00022801"/>
    </source>
</evidence>
<gene>
    <name evidence="11" type="primary">LOC107820177</name>
</gene>
<keyword evidence="10" id="KW-1185">Reference proteome</keyword>
<dbReference type="KEGG" id="nta:107820177"/>